<evidence type="ECO:0000313" key="6">
    <source>
        <dbReference type="Proteomes" id="UP001056012"/>
    </source>
</evidence>
<dbReference type="GO" id="GO:0003729">
    <property type="term" value="F:mRNA binding"/>
    <property type="evidence" value="ECO:0007669"/>
    <property type="project" value="TreeGrafter"/>
</dbReference>
<proteinExistence type="inferred from homology"/>
<dbReference type="VEuPathDB" id="FungiDB:yc1106_07086"/>
<evidence type="ECO:0000256" key="2">
    <source>
        <dbReference type="ARBA" id="ARBA00008044"/>
    </source>
</evidence>
<dbReference type="Pfam" id="PF09766">
    <property type="entry name" value="FmiP_Thoc5"/>
    <property type="match status" value="1"/>
</dbReference>
<organism evidence="5 6">
    <name type="scientific">Curvularia clavata</name>
    <dbReference type="NCBI Taxonomy" id="95742"/>
    <lineage>
        <taxon>Eukaryota</taxon>
        <taxon>Fungi</taxon>
        <taxon>Dikarya</taxon>
        <taxon>Ascomycota</taxon>
        <taxon>Pezizomycotina</taxon>
        <taxon>Dothideomycetes</taxon>
        <taxon>Pleosporomycetidae</taxon>
        <taxon>Pleosporales</taxon>
        <taxon>Pleosporineae</taxon>
        <taxon>Pleosporaceae</taxon>
        <taxon>Curvularia</taxon>
    </lineage>
</organism>
<feature type="region of interest" description="Disordered" evidence="4">
    <location>
        <begin position="1"/>
        <end position="22"/>
    </location>
</feature>
<name>A0A9Q8ZAY3_CURCL</name>
<dbReference type="GO" id="GO:0006406">
    <property type="term" value="P:mRNA export from nucleus"/>
    <property type="evidence" value="ECO:0007669"/>
    <property type="project" value="TreeGrafter"/>
</dbReference>
<dbReference type="AlphaFoldDB" id="A0A9Q8ZAY3"/>
<evidence type="ECO:0000256" key="3">
    <source>
        <dbReference type="ARBA" id="ARBA00023242"/>
    </source>
</evidence>
<feature type="compositionally biased region" description="Basic and acidic residues" evidence="4">
    <location>
        <begin position="1"/>
        <end position="12"/>
    </location>
</feature>
<evidence type="ECO:0000256" key="4">
    <source>
        <dbReference type="SAM" id="MobiDB-lite"/>
    </source>
</evidence>
<dbReference type="PANTHER" id="PTHR13375:SF3">
    <property type="entry name" value="THO COMPLEX SUBUNIT 5 HOMOLOG"/>
    <property type="match status" value="1"/>
</dbReference>
<keyword evidence="3" id="KW-0539">Nucleus</keyword>
<comment type="subcellular location">
    <subcellularLocation>
        <location evidence="1">Nucleus</location>
    </subcellularLocation>
</comment>
<evidence type="ECO:0000313" key="5">
    <source>
        <dbReference type="EMBL" id="USP79812.1"/>
    </source>
</evidence>
<comment type="similarity">
    <text evidence="2">Belongs to the THOC5 family.</text>
</comment>
<dbReference type="GO" id="GO:0000445">
    <property type="term" value="C:THO complex part of transcription export complex"/>
    <property type="evidence" value="ECO:0007669"/>
    <property type="project" value="TreeGrafter"/>
</dbReference>
<accession>A0A9Q8ZAY3</accession>
<dbReference type="PANTHER" id="PTHR13375">
    <property type="entry name" value="FMS INTERACTING PROTEIN"/>
    <property type="match status" value="1"/>
</dbReference>
<protein>
    <submittedName>
        <fullName evidence="5">Uncharacterized protein</fullName>
    </submittedName>
</protein>
<keyword evidence="6" id="KW-1185">Reference proteome</keyword>
<dbReference type="OrthoDB" id="20582at2759"/>
<dbReference type="InterPro" id="IPR019163">
    <property type="entry name" value="THO_Thoc5"/>
</dbReference>
<gene>
    <name evidence="5" type="ORF">yc1106_07086</name>
</gene>
<dbReference type="Proteomes" id="UP001056012">
    <property type="component" value="Chromosome 5"/>
</dbReference>
<reference evidence="5" key="1">
    <citation type="submission" date="2021-12" db="EMBL/GenBank/DDBJ databases">
        <title>Curvularia clavata genome.</title>
        <authorList>
            <person name="Cao Y."/>
        </authorList>
    </citation>
    <scope>NUCLEOTIDE SEQUENCE</scope>
    <source>
        <strain evidence="5">Yc1106</strain>
    </source>
</reference>
<dbReference type="EMBL" id="CP089278">
    <property type="protein sequence ID" value="USP79812.1"/>
    <property type="molecule type" value="Genomic_DNA"/>
</dbReference>
<sequence length="282" mass="32859">MDRIDTYSRDRPATITHGPLNTRVTKPSIAHQLSRLTFTKQTVMTEQELSLLTSGDAMPADLSTFNMVDLIKTPHNARLFKEVQNLKKLINELVDYQLAHPKNPKAESREELDNERNATQEIEKREKYIRAQLSIIKTLYRQSVLKVREEKAKTSDDRAVNDALILGLHNLKYEEQSLRSEISAAENYDHKYTKLPLIPLEQFLEEFPEHKESTEHDLMTARIEHEHQVRLKLEERRQEKLKQKQKLIAEVKKGKDDLTKLDTMVEKFIEAAEPIKKVLAIE</sequence>
<evidence type="ECO:0000256" key="1">
    <source>
        <dbReference type="ARBA" id="ARBA00004123"/>
    </source>
</evidence>